<name>A0A401WFV9_STREY</name>
<keyword evidence="2" id="KW-1185">Reference proteome</keyword>
<dbReference type="Proteomes" id="UP000286746">
    <property type="component" value="Unassembled WGS sequence"/>
</dbReference>
<comment type="caution">
    <text evidence="1">The sequence shown here is derived from an EMBL/GenBank/DDBJ whole genome shotgun (WGS) entry which is preliminary data.</text>
</comment>
<sequence>MNGLSASLVAVGLIVLAAAIGCLFRAPRTPPASD</sequence>
<dbReference type="AlphaFoldDB" id="A0A401WFV9"/>
<evidence type="ECO:0000313" key="1">
    <source>
        <dbReference type="EMBL" id="GCD48217.1"/>
    </source>
</evidence>
<accession>A0A401WFV9</accession>
<gene>
    <name evidence="1" type="ORF">GKJPGBOP_08013</name>
</gene>
<proteinExistence type="predicted"/>
<dbReference type="EMBL" id="BHZD01000001">
    <property type="protein sequence ID" value="GCD48217.1"/>
    <property type="molecule type" value="Genomic_DNA"/>
</dbReference>
<reference evidence="1 2" key="1">
    <citation type="submission" date="2018-11" db="EMBL/GenBank/DDBJ databases">
        <title>Whole genome sequence of Streptomyces paromomycinus NBRC 15454(T).</title>
        <authorList>
            <person name="Komaki H."/>
            <person name="Tamura T."/>
        </authorList>
    </citation>
    <scope>NUCLEOTIDE SEQUENCE [LARGE SCALE GENOMIC DNA]</scope>
    <source>
        <strain evidence="1 2">NBRC 15454</strain>
    </source>
</reference>
<protein>
    <submittedName>
        <fullName evidence="1">Uncharacterized protein</fullName>
    </submittedName>
</protein>
<evidence type="ECO:0000313" key="2">
    <source>
        <dbReference type="Proteomes" id="UP000286746"/>
    </source>
</evidence>
<organism evidence="1 2">
    <name type="scientific">Streptomyces paromomycinus</name>
    <name type="common">Streptomyces rimosus subsp. paromomycinus</name>
    <dbReference type="NCBI Taxonomy" id="92743"/>
    <lineage>
        <taxon>Bacteria</taxon>
        <taxon>Bacillati</taxon>
        <taxon>Actinomycetota</taxon>
        <taxon>Actinomycetes</taxon>
        <taxon>Kitasatosporales</taxon>
        <taxon>Streptomycetaceae</taxon>
        <taxon>Streptomyces</taxon>
    </lineage>
</organism>